<dbReference type="PRINTS" id="PR00080">
    <property type="entry name" value="SDRFAMILY"/>
</dbReference>
<dbReference type="Pfam" id="PF00106">
    <property type="entry name" value="adh_short"/>
    <property type="match status" value="1"/>
</dbReference>
<comment type="caution">
    <text evidence="5">The sequence shown here is derived from an EMBL/GenBank/DDBJ whole genome shotgun (WGS) entry which is preliminary data.</text>
</comment>
<gene>
    <name evidence="5" type="ORF">DFR28_102722</name>
</gene>
<dbReference type="InParanoid" id="A0A395JKI7"/>
<dbReference type="EMBL" id="QNRT01000002">
    <property type="protein sequence ID" value="RBP51303.1"/>
    <property type="molecule type" value="Genomic_DNA"/>
</dbReference>
<evidence type="ECO:0000313" key="5">
    <source>
        <dbReference type="EMBL" id="RBP51303.1"/>
    </source>
</evidence>
<dbReference type="AlphaFoldDB" id="A0A395JKI7"/>
<dbReference type="PRINTS" id="PR00081">
    <property type="entry name" value="GDHRDH"/>
</dbReference>
<feature type="signal peptide" evidence="4">
    <location>
        <begin position="1"/>
        <end position="19"/>
    </location>
</feature>
<accession>A0A395JKI7</accession>
<dbReference type="InterPro" id="IPR002347">
    <property type="entry name" value="SDR_fam"/>
</dbReference>
<keyword evidence="6" id="KW-1185">Reference proteome</keyword>
<dbReference type="Proteomes" id="UP000253083">
    <property type="component" value="Unassembled WGS sequence"/>
</dbReference>
<dbReference type="PROSITE" id="PS00061">
    <property type="entry name" value="ADH_SHORT"/>
    <property type="match status" value="1"/>
</dbReference>
<dbReference type="PANTHER" id="PTHR44169:SF6">
    <property type="entry name" value="NADPH-DEPENDENT 1-ACYLDIHYDROXYACETONE PHOSPHATE REDUCTASE"/>
    <property type="match status" value="1"/>
</dbReference>
<reference evidence="5 6" key="1">
    <citation type="submission" date="2018-06" db="EMBL/GenBank/DDBJ databases">
        <title>Genomic Encyclopedia of Type Strains, Phase IV (KMG-IV): sequencing the most valuable type-strain genomes for metagenomic binning, comparative biology and taxonomic classification.</title>
        <authorList>
            <person name="Goeker M."/>
        </authorList>
    </citation>
    <scope>NUCLEOTIDE SEQUENCE [LARGE SCALE GENOMIC DNA]</scope>
    <source>
        <strain evidence="5 6">DSM 24032</strain>
    </source>
</reference>
<proteinExistence type="inferred from homology"/>
<comment type="similarity">
    <text evidence="1 3">Belongs to the short-chain dehydrogenases/reductases (SDR) family.</text>
</comment>
<dbReference type="PANTHER" id="PTHR44169">
    <property type="entry name" value="NADPH-DEPENDENT 1-ACYLDIHYDROXYACETONE PHOSPHATE REDUCTASE"/>
    <property type="match status" value="1"/>
</dbReference>
<dbReference type="GO" id="GO:0016491">
    <property type="term" value="F:oxidoreductase activity"/>
    <property type="evidence" value="ECO:0007669"/>
    <property type="project" value="UniProtKB-KW"/>
</dbReference>
<evidence type="ECO:0000256" key="2">
    <source>
        <dbReference type="ARBA" id="ARBA00023002"/>
    </source>
</evidence>
<dbReference type="RefSeq" id="WP_211316943.1">
    <property type="nucleotide sequence ID" value="NZ_QNRT01000002.1"/>
</dbReference>
<dbReference type="InterPro" id="IPR020904">
    <property type="entry name" value="Sc_DH/Rdtase_CS"/>
</dbReference>
<evidence type="ECO:0000256" key="4">
    <source>
        <dbReference type="SAM" id="SignalP"/>
    </source>
</evidence>
<name>A0A395JKI7_9GAMM</name>
<sequence length="318" mass="34630">MPILKYCLIALLFSFSASAYSQASAPLKPVLITGASSGLGLRMTEVLSQNGFLVYAGARKPEDLKRLEAMPNVEAIKLDVLVPAEIDAAVETVKQKGRGLFGLINNAGVAVFGPIIEVDVAELEYQLNVNVLGPYRVTQAFSPLIIESKGRIATTGSIAGTLAGPMFGHYSMSKHAIEAFTDALAVEMMRFGVTVSVIEPGNYASQIGNTAKKRMLARDYWSAETRYTQEREGMLQGLEMVTKGADPLAVAEAALDIMQSDKPKRRYMVVDQASQAETTVRKALQKALQLNQGQKHQFDSAKLIEMLQQEQQKLVESN</sequence>
<dbReference type="Gene3D" id="3.40.50.720">
    <property type="entry name" value="NAD(P)-binding Rossmann-like Domain"/>
    <property type="match status" value="1"/>
</dbReference>
<dbReference type="SUPFAM" id="SSF51735">
    <property type="entry name" value="NAD(P)-binding Rossmann-fold domains"/>
    <property type="match status" value="1"/>
</dbReference>
<organism evidence="5 6">
    <name type="scientific">Arenicella xantha</name>
    <dbReference type="NCBI Taxonomy" id="644221"/>
    <lineage>
        <taxon>Bacteria</taxon>
        <taxon>Pseudomonadati</taxon>
        <taxon>Pseudomonadota</taxon>
        <taxon>Gammaproteobacteria</taxon>
        <taxon>Arenicellales</taxon>
        <taxon>Arenicellaceae</taxon>
        <taxon>Arenicella</taxon>
    </lineage>
</organism>
<feature type="chain" id="PRO_5017454839" evidence="4">
    <location>
        <begin position="20"/>
        <end position="318"/>
    </location>
</feature>
<evidence type="ECO:0000313" key="6">
    <source>
        <dbReference type="Proteomes" id="UP000253083"/>
    </source>
</evidence>
<dbReference type="CDD" id="cd05374">
    <property type="entry name" value="17beta-HSD-like_SDR_c"/>
    <property type="match status" value="1"/>
</dbReference>
<keyword evidence="4" id="KW-0732">Signal</keyword>
<evidence type="ECO:0000256" key="1">
    <source>
        <dbReference type="ARBA" id="ARBA00006484"/>
    </source>
</evidence>
<dbReference type="InterPro" id="IPR036291">
    <property type="entry name" value="NAD(P)-bd_dom_sf"/>
</dbReference>
<keyword evidence="2" id="KW-0560">Oxidoreductase</keyword>
<protein>
    <submittedName>
        <fullName evidence="5">NADP-dependent 3-hydroxy acid dehydrogenase YdfG</fullName>
    </submittedName>
</protein>
<evidence type="ECO:0000256" key="3">
    <source>
        <dbReference type="RuleBase" id="RU000363"/>
    </source>
</evidence>